<comment type="caution">
    <text evidence="2">The sequence shown here is derived from an EMBL/GenBank/DDBJ whole genome shotgun (WGS) entry which is preliminary data.</text>
</comment>
<reference evidence="2 3" key="1">
    <citation type="journal article" date="2019" name="Int. J. Syst. Evol. Microbiol.">
        <title>The Global Catalogue of Microorganisms (GCM) 10K type strain sequencing project: providing services to taxonomists for standard genome sequencing and annotation.</title>
        <authorList>
            <consortium name="The Broad Institute Genomics Platform"/>
            <consortium name="The Broad Institute Genome Sequencing Center for Infectious Disease"/>
            <person name="Wu L."/>
            <person name="Ma J."/>
        </authorList>
    </citation>
    <scope>NUCLEOTIDE SEQUENCE [LARGE SCALE GENOMIC DNA]</scope>
    <source>
        <strain evidence="2 3">JCM 14900</strain>
    </source>
</reference>
<protein>
    <submittedName>
        <fullName evidence="2">Uncharacterized protein</fullName>
    </submittedName>
</protein>
<gene>
    <name evidence="2" type="ORF">GCM10009775_02780</name>
</gene>
<name>A0ABN2P6G6_9MICO</name>
<evidence type="ECO:0000313" key="2">
    <source>
        <dbReference type="EMBL" id="GAA1913549.1"/>
    </source>
</evidence>
<evidence type="ECO:0000313" key="3">
    <source>
        <dbReference type="Proteomes" id="UP001501343"/>
    </source>
</evidence>
<keyword evidence="3" id="KW-1185">Reference proteome</keyword>
<dbReference type="RefSeq" id="WP_248149188.1">
    <property type="nucleotide sequence ID" value="NZ_BAAAOF010000001.1"/>
</dbReference>
<accession>A0ABN2P6G6</accession>
<dbReference type="EMBL" id="BAAAOF010000001">
    <property type="protein sequence ID" value="GAA1913549.1"/>
    <property type="molecule type" value="Genomic_DNA"/>
</dbReference>
<organism evidence="2 3">
    <name type="scientific">Microbacterium aoyamense</name>
    <dbReference type="NCBI Taxonomy" id="344166"/>
    <lineage>
        <taxon>Bacteria</taxon>
        <taxon>Bacillati</taxon>
        <taxon>Actinomycetota</taxon>
        <taxon>Actinomycetes</taxon>
        <taxon>Micrococcales</taxon>
        <taxon>Microbacteriaceae</taxon>
        <taxon>Microbacterium</taxon>
    </lineage>
</organism>
<evidence type="ECO:0000256" key="1">
    <source>
        <dbReference type="SAM" id="MobiDB-lite"/>
    </source>
</evidence>
<dbReference type="Proteomes" id="UP001501343">
    <property type="component" value="Unassembled WGS sequence"/>
</dbReference>
<feature type="region of interest" description="Disordered" evidence="1">
    <location>
        <begin position="1"/>
        <end position="67"/>
    </location>
</feature>
<proteinExistence type="predicted"/>
<sequence>MTGRGKGPTPDRAHSSLGGIRAAANMTPEQRSERSRAAATKRWARVDAEREAAGLPPRKKRAPEPSAAELEPWLEEVDRRFADRQWPNREARRRTAIILWRTAIAESIAAAMRNTNEAGK</sequence>